<reference evidence="4" key="1">
    <citation type="submission" date="2021-02" db="EMBL/GenBank/DDBJ databases">
        <authorList>
            <person name="Nowell W R."/>
        </authorList>
    </citation>
    <scope>NUCLEOTIDE SEQUENCE</scope>
</reference>
<dbReference type="InterPro" id="IPR011333">
    <property type="entry name" value="SKP1/BTB/POZ_sf"/>
</dbReference>
<gene>
    <name evidence="4" type="ORF">GPM918_LOCUS23864</name>
    <name evidence="3" type="ORF">OVA965_LOCUS12470</name>
    <name evidence="6" type="ORF">SRO942_LOCUS23866</name>
    <name evidence="5" type="ORF">TMI583_LOCUS12474</name>
</gene>
<evidence type="ECO:0000313" key="6">
    <source>
        <dbReference type="EMBL" id="CAF3968308.1"/>
    </source>
</evidence>
<dbReference type="Proteomes" id="UP000663829">
    <property type="component" value="Unassembled WGS sequence"/>
</dbReference>
<accession>A0A814WN22</accession>
<feature type="compositionally biased region" description="Low complexity" evidence="1">
    <location>
        <begin position="177"/>
        <end position="188"/>
    </location>
</feature>
<feature type="domain" description="BTB" evidence="2">
    <location>
        <begin position="34"/>
        <end position="93"/>
    </location>
</feature>
<proteinExistence type="predicted"/>
<dbReference type="Proteomes" id="UP000682733">
    <property type="component" value="Unassembled WGS sequence"/>
</dbReference>
<evidence type="ECO:0000313" key="5">
    <source>
        <dbReference type="EMBL" id="CAF3730735.1"/>
    </source>
</evidence>
<dbReference type="SMART" id="SM00225">
    <property type="entry name" value="BTB"/>
    <property type="match status" value="1"/>
</dbReference>
<dbReference type="Proteomes" id="UP000677228">
    <property type="component" value="Unassembled WGS sequence"/>
</dbReference>
<dbReference type="Proteomes" id="UP000681722">
    <property type="component" value="Unassembled WGS sequence"/>
</dbReference>
<dbReference type="EMBL" id="CAJOBA010005024">
    <property type="protein sequence ID" value="CAF3730735.1"/>
    <property type="molecule type" value="Genomic_DNA"/>
</dbReference>
<evidence type="ECO:0000256" key="1">
    <source>
        <dbReference type="SAM" id="MobiDB-lite"/>
    </source>
</evidence>
<dbReference type="PANTHER" id="PTHR22744:SF17">
    <property type="entry name" value="BTB DOMAIN-CONTAINING PROTEIN"/>
    <property type="match status" value="1"/>
</dbReference>
<protein>
    <recommendedName>
        <fullName evidence="2">BTB domain-containing protein</fullName>
    </recommendedName>
</protein>
<feature type="compositionally biased region" description="Polar residues" evidence="1">
    <location>
        <begin position="151"/>
        <end position="162"/>
    </location>
</feature>
<dbReference type="EMBL" id="CAJNOQ010008685">
    <property type="protein sequence ID" value="CAF1203903.1"/>
    <property type="molecule type" value="Genomic_DNA"/>
</dbReference>
<keyword evidence="7" id="KW-1185">Reference proteome</keyword>
<dbReference type="OrthoDB" id="437903at2759"/>
<evidence type="ECO:0000313" key="3">
    <source>
        <dbReference type="EMBL" id="CAF0957679.1"/>
    </source>
</evidence>
<dbReference type="EMBL" id="CAJOBC010008688">
    <property type="protein sequence ID" value="CAF3968308.1"/>
    <property type="molecule type" value="Genomic_DNA"/>
</dbReference>
<feature type="compositionally biased region" description="Basic and acidic residues" evidence="1">
    <location>
        <begin position="164"/>
        <end position="176"/>
    </location>
</feature>
<sequence length="362" mass="41904">MSTPSPPPFHRLYSSPNESSILPFDYFTKSNTSADLILVVEDVKFRCHRLLLSLISPVFTRMFDGQFKEHEEQEIILNGKKSSSILELLTYIYPQFYNSVNSTNIEDFLQLADEYMIDHIKQPCHEYLDKELKQYKYVIIPINKKIQQPTLSSKQFHASDSSLDTDRSHHSYDPRTRPISSSRISSSTGKPLSSKHLHPPKSDTPSKYFVTVNQTEIPKYLDSNSSPLTFTNDEIRLWLKRLQVLYTIDKCRYFEGIIEQILSLLQFIPSTIILQLFKITSLTDEQLLNDLLRARLFFLEGFDGTDVKCLIQLPDAYRTFIKMTTVQQNEDISPSNDQPLPDQEYNALLNITLIADEEQNIT</sequence>
<evidence type="ECO:0000313" key="7">
    <source>
        <dbReference type="Proteomes" id="UP000663829"/>
    </source>
</evidence>
<dbReference type="AlphaFoldDB" id="A0A814WN22"/>
<evidence type="ECO:0000313" key="4">
    <source>
        <dbReference type="EMBL" id="CAF1203903.1"/>
    </source>
</evidence>
<feature type="region of interest" description="Disordered" evidence="1">
    <location>
        <begin position="151"/>
        <end position="206"/>
    </location>
</feature>
<dbReference type="SUPFAM" id="SSF54695">
    <property type="entry name" value="POZ domain"/>
    <property type="match status" value="1"/>
</dbReference>
<dbReference type="Pfam" id="PF00651">
    <property type="entry name" value="BTB"/>
    <property type="match status" value="1"/>
</dbReference>
<comment type="caution">
    <text evidence="4">The sequence shown here is derived from an EMBL/GenBank/DDBJ whole genome shotgun (WGS) entry which is preliminary data.</text>
</comment>
<evidence type="ECO:0000259" key="2">
    <source>
        <dbReference type="PROSITE" id="PS50097"/>
    </source>
</evidence>
<dbReference type="Gene3D" id="3.30.710.10">
    <property type="entry name" value="Potassium Channel Kv1.1, Chain A"/>
    <property type="match status" value="1"/>
</dbReference>
<dbReference type="CDD" id="cd18186">
    <property type="entry name" value="BTB_POZ_ZBTB_KLHL-like"/>
    <property type="match status" value="1"/>
</dbReference>
<organism evidence="4 7">
    <name type="scientific">Didymodactylos carnosus</name>
    <dbReference type="NCBI Taxonomy" id="1234261"/>
    <lineage>
        <taxon>Eukaryota</taxon>
        <taxon>Metazoa</taxon>
        <taxon>Spiralia</taxon>
        <taxon>Gnathifera</taxon>
        <taxon>Rotifera</taxon>
        <taxon>Eurotatoria</taxon>
        <taxon>Bdelloidea</taxon>
        <taxon>Philodinida</taxon>
        <taxon>Philodinidae</taxon>
        <taxon>Didymodactylos</taxon>
    </lineage>
</organism>
<dbReference type="InterPro" id="IPR000210">
    <property type="entry name" value="BTB/POZ_dom"/>
</dbReference>
<dbReference type="EMBL" id="CAJNOK010005019">
    <property type="protein sequence ID" value="CAF0957679.1"/>
    <property type="molecule type" value="Genomic_DNA"/>
</dbReference>
<dbReference type="PROSITE" id="PS50097">
    <property type="entry name" value="BTB"/>
    <property type="match status" value="1"/>
</dbReference>
<name>A0A814WN22_9BILA</name>
<dbReference type="PANTHER" id="PTHR22744">
    <property type="entry name" value="HELIX LOOP HELIX PROTEIN 21-RELATED"/>
    <property type="match status" value="1"/>
</dbReference>